<keyword evidence="1" id="KW-0472">Membrane</keyword>
<dbReference type="CDD" id="cd01948">
    <property type="entry name" value="EAL"/>
    <property type="match status" value="1"/>
</dbReference>
<dbReference type="CDD" id="cd01949">
    <property type="entry name" value="GGDEF"/>
    <property type="match status" value="1"/>
</dbReference>
<accession>A0ABV8T3I7</accession>
<protein>
    <submittedName>
        <fullName evidence="4">Bifunctional diguanylate cyclase/phosphodiesterase</fullName>
    </submittedName>
</protein>
<dbReference type="InterPro" id="IPR001633">
    <property type="entry name" value="EAL_dom"/>
</dbReference>
<dbReference type="EMBL" id="JBHSDU010000015">
    <property type="protein sequence ID" value="MFC4313478.1"/>
    <property type="molecule type" value="Genomic_DNA"/>
</dbReference>
<comment type="caution">
    <text evidence="4">The sequence shown here is derived from an EMBL/GenBank/DDBJ whole genome shotgun (WGS) entry which is preliminary data.</text>
</comment>
<dbReference type="Proteomes" id="UP001595904">
    <property type="component" value="Unassembled WGS sequence"/>
</dbReference>
<dbReference type="SUPFAM" id="SSF55073">
    <property type="entry name" value="Nucleotide cyclase"/>
    <property type="match status" value="1"/>
</dbReference>
<name>A0ABV8T3I7_9GAMM</name>
<feature type="transmembrane region" description="Helical" evidence="1">
    <location>
        <begin position="12"/>
        <end position="32"/>
    </location>
</feature>
<dbReference type="Gene3D" id="3.30.70.270">
    <property type="match status" value="1"/>
</dbReference>
<dbReference type="SUPFAM" id="SSF141868">
    <property type="entry name" value="EAL domain-like"/>
    <property type="match status" value="1"/>
</dbReference>
<dbReference type="PANTHER" id="PTHR33121">
    <property type="entry name" value="CYCLIC DI-GMP PHOSPHODIESTERASE PDEF"/>
    <property type="match status" value="1"/>
</dbReference>
<proteinExistence type="predicted"/>
<dbReference type="PANTHER" id="PTHR33121:SF70">
    <property type="entry name" value="SIGNALING PROTEIN YKOW"/>
    <property type="match status" value="1"/>
</dbReference>
<dbReference type="NCBIfam" id="TIGR00254">
    <property type="entry name" value="GGDEF"/>
    <property type="match status" value="1"/>
</dbReference>
<dbReference type="SMART" id="SM00267">
    <property type="entry name" value="GGDEF"/>
    <property type="match status" value="1"/>
</dbReference>
<feature type="domain" description="GGDEF" evidence="3">
    <location>
        <begin position="248"/>
        <end position="382"/>
    </location>
</feature>
<organism evidence="4 5">
    <name type="scientific">Steroidobacter flavus</name>
    <dbReference type="NCBI Taxonomy" id="1842136"/>
    <lineage>
        <taxon>Bacteria</taxon>
        <taxon>Pseudomonadati</taxon>
        <taxon>Pseudomonadota</taxon>
        <taxon>Gammaproteobacteria</taxon>
        <taxon>Steroidobacterales</taxon>
        <taxon>Steroidobacteraceae</taxon>
        <taxon>Steroidobacter</taxon>
    </lineage>
</organism>
<reference evidence="5" key="1">
    <citation type="journal article" date="2019" name="Int. J. Syst. Evol. Microbiol.">
        <title>The Global Catalogue of Microorganisms (GCM) 10K type strain sequencing project: providing services to taxonomists for standard genome sequencing and annotation.</title>
        <authorList>
            <consortium name="The Broad Institute Genomics Platform"/>
            <consortium name="The Broad Institute Genome Sequencing Center for Infectious Disease"/>
            <person name="Wu L."/>
            <person name="Ma J."/>
        </authorList>
    </citation>
    <scope>NUCLEOTIDE SEQUENCE [LARGE SCALE GENOMIC DNA]</scope>
    <source>
        <strain evidence="5">CGMCC 1.10759</strain>
    </source>
</reference>
<evidence type="ECO:0000313" key="5">
    <source>
        <dbReference type="Proteomes" id="UP001595904"/>
    </source>
</evidence>
<dbReference type="Gene3D" id="3.20.20.450">
    <property type="entry name" value="EAL domain"/>
    <property type="match status" value="1"/>
</dbReference>
<sequence>MKLSFLKRGSQWPLTLLVLAVVVLAGGRLISLSVNERAEQMRATAGTLVTTYSRSIERQLQTLATRERGAELDQLLSKLQLNRIVDPDYDFELSKIDAAGGAPQIFVSSRIGRLDDPIVSRIRLPEGYAKELPSGYVQLALRPKAGWYPARELAAAIALLAVVAWLLAFATHDLVHSLHRARDALGLSRRQLQTTQRKLALEIEQRENLQKSFEHSRYHDAFTGLPNRRYFMDQLDRALREVRTRRRQRLAILLINIDRFKLINDSLGHTAGDEVIVQAARRFQKATAQFECVLARWSGDQFAMLVYDVPSADGALDIAGLLQKTLQQPFELRKHQLNVAARVGVTCIDSGLQRAEEAVREADIALSMARRHDSATAVAYQPAMGSSAASLVSLEADLHVALQRRELHLMYQPIIDLRNDCVAGAESLLRWRHPIEGLLTPDKFLGLAEEVGLIVPITRWTIQQVCSLAAEWRHRLPRDRDFYLTVNVSAAALRDPEFTSYVARVLKETGVPPEYLKLELTEGGLISNPGAARDILDGLHDLGIEMMLDDFGTGYSSLSYLQLFPFSYVKIDRPFVDRAGSAHANSAIAAALVQMTSSLGLKSVAEIVETDDAAHDLQRMGCDYAQGYFYCEPLEAEEAFQVLKNADSSLPAAKTAIAAGDSDDNSPTISEAVVLSDETLMLPADEVAEQLREKASQEH</sequence>
<evidence type="ECO:0000256" key="1">
    <source>
        <dbReference type="SAM" id="Phobius"/>
    </source>
</evidence>
<dbReference type="Pfam" id="PF00990">
    <property type="entry name" value="GGDEF"/>
    <property type="match status" value="1"/>
</dbReference>
<keyword evidence="5" id="KW-1185">Reference proteome</keyword>
<keyword evidence="1" id="KW-1133">Transmembrane helix</keyword>
<dbReference type="InterPro" id="IPR035919">
    <property type="entry name" value="EAL_sf"/>
</dbReference>
<evidence type="ECO:0000313" key="4">
    <source>
        <dbReference type="EMBL" id="MFC4313478.1"/>
    </source>
</evidence>
<dbReference type="InterPro" id="IPR000160">
    <property type="entry name" value="GGDEF_dom"/>
</dbReference>
<gene>
    <name evidence="4" type="ORF">ACFPN2_30660</name>
</gene>
<dbReference type="PROSITE" id="PS50883">
    <property type="entry name" value="EAL"/>
    <property type="match status" value="1"/>
</dbReference>
<evidence type="ECO:0000259" key="2">
    <source>
        <dbReference type="PROSITE" id="PS50883"/>
    </source>
</evidence>
<evidence type="ECO:0000259" key="3">
    <source>
        <dbReference type="PROSITE" id="PS50887"/>
    </source>
</evidence>
<feature type="transmembrane region" description="Helical" evidence="1">
    <location>
        <begin position="153"/>
        <end position="170"/>
    </location>
</feature>
<feature type="domain" description="EAL" evidence="2">
    <location>
        <begin position="391"/>
        <end position="647"/>
    </location>
</feature>
<dbReference type="PROSITE" id="PS50887">
    <property type="entry name" value="GGDEF"/>
    <property type="match status" value="1"/>
</dbReference>
<keyword evidence="1" id="KW-0812">Transmembrane</keyword>
<dbReference type="InterPro" id="IPR029787">
    <property type="entry name" value="Nucleotide_cyclase"/>
</dbReference>
<dbReference type="RefSeq" id="WP_380603833.1">
    <property type="nucleotide sequence ID" value="NZ_JBHSDU010000015.1"/>
</dbReference>
<dbReference type="Pfam" id="PF00563">
    <property type="entry name" value="EAL"/>
    <property type="match status" value="1"/>
</dbReference>
<dbReference type="InterPro" id="IPR050706">
    <property type="entry name" value="Cyclic-di-GMP_PDE-like"/>
</dbReference>
<dbReference type="InterPro" id="IPR043128">
    <property type="entry name" value="Rev_trsase/Diguanyl_cyclase"/>
</dbReference>
<dbReference type="SMART" id="SM00052">
    <property type="entry name" value="EAL"/>
    <property type="match status" value="1"/>
</dbReference>